<keyword evidence="7 9" id="KW-0408">Iron</keyword>
<comment type="caution">
    <text evidence="12">The sequence shown here is derived from an EMBL/GenBank/DDBJ whole genome shotgun (WGS) entry which is preliminary data.</text>
</comment>
<dbReference type="PROSITE" id="PS51257">
    <property type="entry name" value="PROKAR_LIPOPROTEIN"/>
    <property type="match status" value="1"/>
</dbReference>
<dbReference type="InterPro" id="IPR026259">
    <property type="entry name" value="MauG/Cytc_peroxidase"/>
</dbReference>
<evidence type="ECO:0000256" key="3">
    <source>
        <dbReference type="ARBA" id="ARBA00022723"/>
    </source>
</evidence>
<keyword evidence="2 8" id="KW-0349">Heme</keyword>
<dbReference type="PANTHER" id="PTHR30600:SF14">
    <property type="entry name" value="CYTOCHROME C PEROXIDASE"/>
    <property type="match status" value="1"/>
</dbReference>
<keyword evidence="5" id="KW-0574">Periplasm</keyword>
<evidence type="ECO:0000313" key="13">
    <source>
        <dbReference type="Proteomes" id="UP000019184"/>
    </source>
</evidence>
<feature type="domain" description="Cytochrome c" evidence="11">
    <location>
        <begin position="222"/>
        <end position="374"/>
    </location>
</feature>
<sequence>MSRTSRWATALGLLLLVAGCGGGDDGGDETPPPPVTPSGYSWSLPKGFPTPKEFAENPMSTAKVELGRHLFYDPRMSINQSASCASCHLPARAFSDGRTTAIGTTGEVHPRNAMSLTNVVYNATFDWANPVLKTLHAQALTPMFAEFPVELGWSDHEAEILDRFRFDPKYQELFAAAYPGESTPVNADRVAKAVAAFVSTLISGNSPYDQATFQLNNSAMSAAARRGQNLFFSERMECFHCHGGFNFSQSVSHAGTPVAQEEFHNNGLYNIGGKGDYPAGNRGLWEFTQRPADMGRFRAPTLRNIELTAPYMHDGSIATLEEVVDHYARGGRLISEGPLAGDGARSPFKSELIVSFRLTAQEKLDLIAFFQSLTDWEFLCDSRFADPFGNSPRHSRCN</sequence>
<evidence type="ECO:0000259" key="11">
    <source>
        <dbReference type="PROSITE" id="PS51007"/>
    </source>
</evidence>
<dbReference type="PROSITE" id="PS51007">
    <property type="entry name" value="CYTC"/>
    <property type="match status" value="2"/>
</dbReference>
<feature type="binding site" description="axial binding residue" evidence="9">
    <location>
        <position position="242"/>
    </location>
    <ligand>
        <name>heme c</name>
        <dbReference type="ChEBI" id="CHEBI:61717"/>
        <label>2</label>
    </ligand>
    <ligandPart>
        <name>Fe</name>
        <dbReference type="ChEBI" id="CHEBI:18248"/>
    </ligandPart>
</feature>
<evidence type="ECO:0000256" key="2">
    <source>
        <dbReference type="ARBA" id="ARBA00022617"/>
    </source>
</evidence>
<keyword evidence="13" id="KW-1185">Reference proteome</keyword>
<dbReference type="GO" id="GO:0042597">
    <property type="term" value="C:periplasmic space"/>
    <property type="evidence" value="ECO:0007669"/>
    <property type="project" value="UniProtKB-SubCell"/>
</dbReference>
<evidence type="ECO:0000256" key="7">
    <source>
        <dbReference type="ARBA" id="ARBA00023004"/>
    </source>
</evidence>
<dbReference type="InterPro" id="IPR051395">
    <property type="entry name" value="Cytochrome_c_Peroxidase/MauG"/>
</dbReference>
<protein>
    <submittedName>
        <fullName evidence="12">Cytochrome c peroxidase</fullName>
        <ecNumber evidence="12">1.11.1.5</ecNumber>
    </submittedName>
</protein>
<feature type="binding site" description="covalent" evidence="8">
    <location>
        <position position="87"/>
    </location>
    <ligand>
        <name>heme c</name>
        <dbReference type="ChEBI" id="CHEBI:61717"/>
        <label>1</label>
    </ligand>
</feature>
<reference evidence="12 13" key="1">
    <citation type="journal article" date="2014" name="ISME J.">
        <title>Candidatus Competibacter-lineage genomes retrieved from metagenomes reveal functional metabolic diversity.</title>
        <authorList>
            <person name="McIlroy S.J."/>
            <person name="Albertsen M."/>
            <person name="Andresen E.K."/>
            <person name="Saunders A.M."/>
            <person name="Kristiansen R."/>
            <person name="Stokholm-Bjerregaard M."/>
            <person name="Nielsen K.L."/>
            <person name="Nielsen P.H."/>
        </authorList>
    </citation>
    <scope>NUCLEOTIDE SEQUENCE [LARGE SCALE GENOMIC DNA]</scope>
    <source>
        <strain evidence="12 13">Run_B_J11</strain>
    </source>
</reference>
<evidence type="ECO:0000313" key="12">
    <source>
        <dbReference type="EMBL" id="CDH43153.1"/>
    </source>
</evidence>
<feature type="binding site" description="covalent" evidence="8">
    <location>
        <position position="84"/>
    </location>
    <ligand>
        <name>heme c</name>
        <dbReference type="ChEBI" id="CHEBI:61717"/>
        <label>1</label>
    </ligand>
</feature>
<feature type="binding site" description="covalent" evidence="8">
    <location>
        <position position="241"/>
    </location>
    <ligand>
        <name>heme c</name>
        <dbReference type="ChEBI" id="CHEBI:61717"/>
        <label>2</label>
    </ligand>
</feature>
<dbReference type="Gene3D" id="1.10.760.10">
    <property type="entry name" value="Cytochrome c-like domain"/>
    <property type="match status" value="2"/>
</dbReference>
<dbReference type="EMBL" id="CBTK010000010">
    <property type="protein sequence ID" value="CDH43153.1"/>
    <property type="molecule type" value="Genomic_DNA"/>
</dbReference>
<evidence type="ECO:0000256" key="6">
    <source>
        <dbReference type="ARBA" id="ARBA00023002"/>
    </source>
</evidence>
<dbReference type="PANTHER" id="PTHR30600">
    <property type="entry name" value="CYTOCHROME C PEROXIDASE-RELATED"/>
    <property type="match status" value="1"/>
</dbReference>
<keyword evidence="12" id="KW-0575">Peroxidase</keyword>
<feature type="binding site" description="covalent" evidence="8">
    <location>
        <position position="238"/>
    </location>
    <ligand>
        <name>heme c</name>
        <dbReference type="ChEBI" id="CHEBI:61717"/>
        <label>2</label>
    </ligand>
</feature>
<comment type="PTM">
    <text evidence="8">Binds 2 heme groups per subunit.</text>
</comment>
<dbReference type="SUPFAM" id="SSF46626">
    <property type="entry name" value="Cytochrome c"/>
    <property type="match status" value="2"/>
</dbReference>
<evidence type="ECO:0000256" key="4">
    <source>
        <dbReference type="ARBA" id="ARBA00022729"/>
    </source>
</evidence>
<evidence type="ECO:0000256" key="10">
    <source>
        <dbReference type="SAM" id="SignalP"/>
    </source>
</evidence>
<dbReference type="NCBIfam" id="TIGR04039">
    <property type="entry name" value="MXAN_0977_Heme2"/>
    <property type="match status" value="1"/>
</dbReference>
<dbReference type="EC" id="1.11.1.5" evidence="12"/>
<dbReference type="InterPro" id="IPR036909">
    <property type="entry name" value="Cyt_c-like_dom_sf"/>
</dbReference>
<dbReference type="RefSeq" id="WP_034430113.1">
    <property type="nucleotide sequence ID" value="NZ_CBTK010000010.1"/>
</dbReference>
<name>A0A7U7G7N7_9GAMM</name>
<comment type="subcellular location">
    <subcellularLocation>
        <location evidence="1">Periplasm</location>
    </subcellularLocation>
</comment>
<comment type="cofactor">
    <cofactor evidence="8">
        <name>heme</name>
        <dbReference type="ChEBI" id="CHEBI:30413"/>
    </cofactor>
    <text evidence="8">Binds 2 heme groups.</text>
</comment>
<dbReference type="GO" id="GO:0009055">
    <property type="term" value="F:electron transfer activity"/>
    <property type="evidence" value="ECO:0007669"/>
    <property type="project" value="InterPro"/>
</dbReference>
<keyword evidence="3 9" id="KW-0479">Metal-binding</keyword>
<dbReference type="GO" id="GO:0020037">
    <property type="term" value="F:heme binding"/>
    <property type="evidence" value="ECO:0007669"/>
    <property type="project" value="InterPro"/>
</dbReference>
<evidence type="ECO:0000256" key="8">
    <source>
        <dbReference type="PIRSR" id="PIRSR000294-1"/>
    </source>
</evidence>
<dbReference type="AlphaFoldDB" id="A0A7U7G7N7"/>
<dbReference type="Proteomes" id="UP000019184">
    <property type="component" value="Unassembled WGS sequence"/>
</dbReference>
<dbReference type="GO" id="GO:0046872">
    <property type="term" value="F:metal ion binding"/>
    <property type="evidence" value="ECO:0007669"/>
    <property type="project" value="UniProtKB-KW"/>
</dbReference>
<evidence type="ECO:0000256" key="9">
    <source>
        <dbReference type="PIRSR" id="PIRSR000294-2"/>
    </source>
</evidence>
<dbReference type="PIRSF" id="PIRSF000294">
    <property type="entry name" value="Cytochrome-c_peroxidase"/>
    <property type="match status" value="1"/>
</dbReference>
<dbReference type="InterPro" id="IPR004852">
    <property type="entry name" value="Di-haem_cyt_c_peroxidsae"/>
</dbReference>
<dbReference type="InterPro" id="IPR023929">
    <property type="entry name" value="MbnH-like"/>
</dbReference>
<keyword evidence="6 12" id="KW-0560">Oxidoreductase</keyword>
<dbReference type="InterPro" id="IPR009056">
    <property type="entry name" value="Cyt_c-like_dom"/>
</dbReference>
<feature type="domain" description="Cytochrome c" evidence="11">
    <location>
        <begin position="62"/>
        <end position="202"/>
    </location>
</feature>
<dbReference type="GO" id="GO:0004130">
    <property type="term" value="F:cytochrome-c peroxidase activity"/>
    <property type="evidence" value="ECO:0007669"/>
    <property type="project" value="UniProtKB-EC"/>
</dbReference>
<gene>
    <name evidence="12" type="ORF">BN874_1070011</name>
</gene>
<evidence type="ECO:0000256" key="1">
    <source>
        <dbReference type="ARBA" id="ARBA00004418"/>
    </source>
</evidence>
<evidence type="ECO:0000256" key="5">
    <source>
        <dbReference type="ARBA" id="ARBA00022764"/>
    </source>
</evidence>
<feature type="signal peptide" evidence="10">
    <location>
        <begin position="1"/>
        <end position="23"/>
    </location>
</feature>
<dbReference type="OrthoDB" id="9805202at2"/>
<organism evidence="12 13">
    <name type="scientific">Candidatus Contendobacter odensis Run_B_J11</name>
    <dbReference type="NCBI Taxonomy" id="1400861"/>
    <lineage>
        <taxon>Bacteria</taxon>
        <taxon>Pseudomonadati</taxon>
        <taxon>Pseudomonadota</taxon>
        <taxon>Gammaproteobacteria</taxon>
        <taxon>Candidatus Competibacteraceae</taxon>
        <taxon>Candidatus Contendibacter</taxon>
    </lineage>
</organism>
<keyword evidence="4 10" id="KW-0732">Signal</keyword>
<accession>A0A7U7G7N7</accession>
<dbReference type="Pfam" id="PF03150">
    <property type="entry name" value="CCP_MauG"/>
    <property type="match status" value="1"/>
</dbReference>
<feature type="binding site" description="axial binding residue" evidence="9">
    <location>
        <position position="88"/>
    </location>
    <ligand>
        <name>heme c</name>
        <dbReference type="ChEBI" id="CHEBI:61717"/>
        <label>1</label>
    </ligand>
    <ligandPart>
        <name>Fe</name>
        <dbReference type="ChEBI" id="CHEBI:18248"/>
    </ligandPart>
</feature>
<proteinExistence type="predicted"/>
<feature type="chain" id="PRO_5031311941" evidence="10">
    <location>
        <begin position="24"/>
        <end position="398"/>
    </location>
</feature>